<evidence type="ECO:0000256" key="2">
    <source>
        <dbReference type="SAM" id="MobiDB-lite"/>
    </source>
</evidence>
<dbReference type="GO" id="GO:0006623">
    <property type="term" value="P:protein targeting to vacuole"/>
    <property type="evidence" value="ECO:0007669"/>
    <property type="project" value="TreeGrafter"/>
</dbReference>
<gene>
    <name evidence="3" type="ORF">DIATSA_LOCUS5812</name>
</gene>
<protein>
    <submittedName>
        <fullName evidence="3">Uncharacterized protein</fullName>
    </submittedName>
</protein>
<dbReference type="Proteomes" id="UP001153714">
    <property type="component" value="Chromosome 18"/>
</dbReference>
<accession>A0A9N9R1Z3</accession>
<reference evidence="3" key="1">
    <citation type="submission" date="2021-12" db="EMBL/GenBank/DDBJ databases">
        <authorList>
            <person name="King R."/>
        </authorList>
    </citation>
    <scope>NUCLEOTIDE SEQUENCE</scope>
</reference>
<proteinExistence type="inferred from homology"/>
<name>A0A9N9R1Z3_9NEOP</name>
<feature type="region of interest" description="Disordered" evidence="2">
    <location>
        <begin position="216"/>
        <end position="270"/>
    </location>
</feature>
<dbReference type="InterPro" id="IPR026847">
    <property type="entry name" value="VPS13"/>
</dbReference>
<evidence type="ECO:0000256" key="1">
    <source>
        <dbReference type="ARBA" id="ARBA00006545"/>
    </source>
</evidence>
<feature type="region of interest" description="Disordered" evidence="2">
    <location>
        <begin position="313"/>
        <end position="365"/>
    </location>
</feature>
<dbReference type="EMBL" id="OU893349">
    <property type="protein sequence ID" value="CAG9787968.1"/>
    <property type="molecule type" value="Genomic_DNA"/>
</dbReference>
<organism evidence="3 4">
    <name type="scientific">Diatraea saccharalis</name>
    <name type="common">sugarcane borer</name>
    <dbReference type="NCBI Taxonomy" id="40085"/>
    <lineage>
        <taxon>Eukaryota</taxon>
        <taxon>Metazoa</taxon>
        <taxon>Ecdysozoa</taxon>
        <taxon>Arthropoda</taxon>
        <taxon>Hexapoda</taxon>
        <taxon>Insecta</taxon>
        <taxon>Pterygota</taxon>
        <taxon>Neoptera</taxon>
        <taxon>Endopterygota</taxon>
        <taxon>Lepidoptera</taxon>
        <taxon>Glossata</taxon>
        <taxon>Ditrysia</taxon>
        <taxon>Pyraloidea</taxon>
        <taxon>Crambidae</taxon>
        <taxon>Crambinae</taxon>
        <taxon>Diatraea</taxon>
    </lineage>
</organism>
<keyword evidence="4" id="KW-1185">Reference proteome</keyword>
<reference evidence="3" key="2">
    <citation type="submission" date="2022-10" db="EMBL/GenBank/DDBJ databases">
        <authorList>
            <consortium name="ENA_rothamsted_submissions"/>
            <consortium name="culmorum"/>
            <person name="King R."/>
        </authorList>
    </citation>
    <scope>NUCLEOTIDE SEQUENCE</scope>
</reference>
<sequence length="444" mass="49776">MSKLQSKLKNLPPQPVLKPCDVEFSKSFKNVEEGVKVKLTVSEVEVHIAATTVHTVLDIVEEITTELTMPDEKELFNFATYLLKMEKQDEDLWSPKKLTHPYVMLNTEDSYVQPPYPSVKPSETLLVTIPSIKILLEIEHTERVPVLMMKLSSELTLHDWSRQLHGNASLTAAASCYNERLDVWEPLIEPVVINENTQRPWELTATIFQAKAYPMSSRLDTSSQPDTEDLSYSDHSKKAKKKNEFESETSADECDTDNEMTFIRNPNGRENKHYSVDFGAGNMPLLGALDIDESDSENENGLMDKLATAFGHIFNDDSSGDEASNDENSSAPEQTEAEVSDNEENDKAVSFTDGAHKSKKEVEHKTVTLQEPVREDSVDSGLETESFQERLCTYMILEARHALNITITPAGARALLALSTACTDRTIEATTMLEVKSIETANYF</sequence>
<feature type="compositionally biased region" description="Basic and acidic residues" evidence="2">
    <location>
        <begin position="354"/>
        <end position="365"/>
    </location>
</feature>
<evidence type="ECO:0000313" key="3">
    <source>
        <dbReference type="EMBL" id="CAG9787968.1"/>
    </source>
</evidence>
<dbReference type="PANTHER" id="PTHR16166:SF93">
    <property type="entry name" value="INTERMEMBRANE LIPID TRANSFER PROTEIN VPS13"/>
    <property type="match status" value="1"/>
</dbReference>
<feature type="compositionally biased region" description="Acidic residues" evidence="2">
    <location>
        <begin position="335"/>
        <end position="344"/>
    </location>
</feature>
<comment type="similarity">
    <text evidence="1">Belongs to the VPS13 family.</text>
</comment>
<dbReference type="GO" id="GO:0045053">
    <property type="term" value="P:protein retention in Golgi apparatus"/>
    <property type="evidence" value="ECO:0007669"/>
    <property type="project" value="TreeGrafter"/>
</dbReference>
<dbReference type="PANTHER" id="PTHR16166">
    <property type="entry name" value="VACUOLAR PROTEIN SORTING-ASSOCIATED PROTEIN VPS13"/>
    <property type="match status" value="1"/>
</dbReference>
<dbReference type="AlphaFoldDB" id="A0A9N9R1Z3"/>
<dbReference type="OrthoDB" id="428159at2759"/>
<evidence type="ECO:0000313" key="4">
    <source>
        <dbReference type="Proteomes" id="UP001153714"/>
    </source>
</evidence>
<feature type="compositionally biased region" description="Acidic residues" evidence="2">
    <location>
        <begin position="246"/>
        <end position="258"/>
    </location>
</feature>